<reference evidence="2" key="1">
    <citation type="journal article" date="2021" name="PeerJ">
        <title>Extensive microbial diversity within the chicken gut microbiome revealed by metagenomics and culture.</title>
        <authorList>
            <person name="Gilroy R."/>
            <person name="Ravi A."/>
            <person name="Getino M."/>
            <person name="Pursley I."/>
            <person name="Horton D.L."/>
            <person name="Alikhan N.F."/>
            <person name="Baker D."/>
            <person name="Gharbi K."/>
            <person name="Hall N."/>
            <person name="Watson M."/>
            <person name="Adriaenssens E.M."/>
            <person name="Foster-Nyarko E."/>
            <person name="Jarju S."/>
            <person name="Secka A."/>
            <person name="Antonio M."/>
            <person name="Oren A."/>
            <person name="Chaudhuri R.R."/>
            <person name="La Ragione R."/>
            <person name="Hildebrand F."/>
            <person name="Pallen M.J."/>
        </authorList>
    </citation>
    <scope>NUCLEOTIDE SEQUENCE</scope>
    <source>
        <strain evidence="2">CHK192-9172</strain>
    </source>
</reference>
<evidence type="ECO:0000256" key="1">
    <source>
        <dbReference type="SAM" id="SignalP"/>
    </source>
</evidence>
<sequence>MKYLKSAKVICFLSGIAAALVGVKMVKSKTVRKACVATMAKGMKLQKDAQEAFQNMKEEAEDLCFEAQKKAGLAEDEEASQEEKASEV</sequence>
<gene>
    <name evidence="2" type="ORF">IAA08_03810</name>
</gene>
<dbReference type="AlphaFoldDB" id="A0A9D2IFE6"/>
<protein>
    <submittedName>
        <fullName evidence="2">DUF1490 family protein</fullName>
    </submittedName>
</protein>
<evidence type="ECO:0000313" key="2">
    <source>
        <dbReference type="EMBL" id="HIZ07047.1"/>
    </source>
</evidence>
<comment type="caution">
    <text evidence="2">The sequence shown here is derived from an EMBL/GenBank/DDBJ whole genome shotgun (WGS) entry which is preliminary data.</text>
</comment>
<feature type="signal peptide" evidence="1">
    <location>
        <begin position="1"/>
        <end position="19"/>
    </location>
</feature>
<reference evidence="2" key="2">
    <citation type="submission" date="2021-04" db="EMBL/GenBank/DDBJ databases">
        <authorList>
            <person name="Gilroy R."/>
        </authorList>
    </citation>
    <scope>NUCLEOTIDE SEQUENCE</scope>
    <source>
        <strain evidence="2">CHK192-9172</strain>
    </source>
</reference>
<organism evidence="2 3">
    <name type="scientific">Candidatus Eubacterium avistercoris</name>
    <dbReference type="NCBI Taxonomy" id="2838567"/>
    <lineage>
        <taxon>Bacteria</taxon>
        <taxon>Bacillati</taxon>
        <taxon>Bacillota</taxon>
        <taxon>Clostridia</taxon>
        <taxon>Eubacteriales</taxon>
        <taxon>Eubacteriaceae</taxon>
        <taxon>Eubacterium</taxon>
    </lineage>
</organism>
<dbReference type="Proteomes" id="UP000824024">
    <property type="component" value="Unassembled WGS sequence"/>
</dbReference>
<keyword evidence="1" id="KW-0732">Signal</keyword>
<dbReference type="EMBL" id="DXCH01000106">
    <property type="protein sequence ID" value="HIZ07047.1"/>
    <property type="molecule type" value="Genomic_DNA"/>
</dbReference>
<proteinExistence type="predicted"/>
<evidence type="ECO:0000313" key="3">
    <source>
        <dbReference type="Proteomes" id="UP000824024"/>
    </source>
</evidence>
<feature type="chain" id="PRO_5039681107" evidence="1">
    <location>
        <begin position="20"/>
        <end position="88"/>
    </location>
</feature>
<name>A0A9D2IFE6_9FIRM</name>
<accession>A0A9D2IFE6</accession>